<dbReference type="SUPFAM" id="SSF57667">
    <property type="entry name" value="beta-beta-alpha zinc fingers"/>
    <property type="match status" value="1"/>
</dbReference>
<dbReference type="PANTHER" id="PTHR24379">
    <property type="entry name" value="KRAB AND ZINC FINGER DOMAIN-CONTAINING"/>
    <property type="match status" value="1"/>
</dbReference>
<comment type="caution">
    <text evidence="7">The sequence shown here is derived from an EMBL/GenBank/DDBJ whole genome shotgun (WGS) entry which is preliminary data.</text>
</comment>
<name>A0A9P5YL44_9AGAR</name>
<evidence type="ECO:0000313" key="8">
    <source>
        <dbReference type="Proteomes" id="UP000807469"/>
    </source>
</evidence>
<evidence type="ECO:0000259" key="6">
    <source>
        <dbReference type="PROSITE" id="PS50157"/>
    </source>
</evidence>
<evidence type="ECO:0000256" key="4">
    <source>
        <dbReference type="ARBA" id="ARBA00022833"/>
    </source>
</evidence>
<dbReference type="Gene3D" id="3.30.160.60">
    <property type="entry name" value="Classic Zinc Finger"/>
    <property type="match status" value="2"/>
</dbReference>
<gene>
    <name evidence="7" type="ORF">BDN70DRAFT_887708</name>
</gene>
<sequence>MSNCSRCNIYFNTFYGLHQHKVKSTRHFLCQYGCNVDFTKVEDLLNHLCHLHESTFCVQCGLVFDTELDRKMHFRTSDQHQYCTPCDRHFISKSNLRQHLNSSAHRTKDVGCPFRCGAKFISRSALILHLEIGRCASGANHNTVNRFVRQFDTIHLITDPSRLITKGESSLNKNIRWIATNETWNGRAYECYLCHSQHRTLNALQRHFDSPTHQDQIYICPESRCGDRFKAFSALMQHIESEKCGVSRFRSVQNAMDSIFGHMRRLTLA</sequence>
<dbReference type="Pfam" id="PF12171">
    <property type="entry name" value="zf-C2H2_jaz"/>
    <property type="match status" value="1"/>
</dbReference>
<dbReference type="PROSITE" id="PS00028">
    <property type="entry name" value="ZINC_FINGER_C2H2_1"/>
    <property type="match status" value="2"/>
</dbReference>
<dbReference type="PROSITE" id="PS50157">
    <property type="entry name" value="ZINC_FINGER_C2H2_2"/>
    <property type="match status" value="1"/>
</dbReference>
<dbReference type="InterPro" id="IPR036236">
    <property type="entry name" value="Znf_C2H2_sf"/>
</dbReference>
<dbReference type="OrthoDB" id="6077919at2759"/>
<keyword evidence="3 5" id="KW-0863">Zinc-finger</keyword>
<dbReference type="EMBL" id="MU155618">
    <property type="protein sequence ID" value="KAF9471813.1"/>
    <property type="molecule type" value="Genomic_DNA"/>
</dbReference>
<dbReference type="PANTHER" id="PTHR24379:SF121">
    <property type="entry name" value="C2H2-TYPE DOMAIN-CONTAINING PROTEIN"/>
    <property type="match status" value="1"/>
</dbReference>
<dbReference type="GO" id="GO:0008270">
    <property type="term" value="F:zinc ion binding"/>
    <property type="evidence" value="ECO:0007669"/>
    <property type="project" value="UniProtKB-KW"/>
</dbReference>
<evidence type="ECO:0000256" key="3">
    <source>
        <dbReference type="ARBA" id="ARBA00022771"/>
    </source>
</evidence>
<evidence type="ECO:0000256" key="1">
    <source>
        <dbReference type="ARBA" id="ARBA00022723"/>
    </source>
</evidence>
<organism evidence="7 8">
    <name type="scientific">Pholiota conissans</name>
    <dbReference type="NCBI Taxonomy" id="109636"/>
    <lineage>
        <taxon>Eukaryota</taxon>
        <taxon>Fungi</taxon>
        <taxon>Dikarya</taxon>
        <taxon>Basidiomycota</taxon>
        <taxon>Agaricomycotina</taxon>
        <taxon>Agaricomycetes</taxon>
        <taxon>Agaricomycetidae</taxon>
        <taxon>Agaricales</taxon>
        <taxon>Agaricineae</taxon>
        <taxon>Strophariaceae</taxon>
        <taxon>Pholiota</taxon>
    </lineage>
</organism>
<feature type="domain" description="C2H2-type" evidence="6">
    <location>
        <begin position="81"/>
        <end position="110"/>
    </location>
</feature>
<dbReference type="InterPro" id="IPR022755">
    <property type="entry name" value="Znf_C2H2_jaz"/>
</dbReference>
<dbReference type="Proteomes" id="UP000807469">
    <property type="component" value="Unassembled WGS sequence"/>
</dbReference>
<dbReference type="InterPro" id="IPR013087">
    <property type="entry name" value="Znf_C2H2_type"/>
</dbReference>
<evidence type="ECO:0000256" key="2">
    <source>
        <dbReference type="ARBA" id="ARBA00022737"/>
    </source>
</evidence>
<keyword evidence="2" id="KW-0677">Repeat</keyword>
<accession>A0A9P5YL44</accession>
<dbReference type="AlphaFoldDB" id="A0A9P5YL44"/>
<evidence type="ECO:0000313" key="7">
    <source>
        <dbReference type="EMBL" id="KAF9471813.1"/>
    </source>
</evidence>
<keyword evidence="4" id="KW-0862">Zinc</keyword>
<protein>
    <recommendedName>
        <fullName evidence="6">C2H2-type domain-containing protein</fullName>
    </recommendedName>
</protein>
<evidence type="ECO:0000256" key="5">
    <source>
        <dbReference type="PROSITE-ProRule" id="PRU00042"/>
    </source>
</evidence>
<reference evidence="7" key="1">
    <citation type="submission" date="2020-11" db="EMBL/GenBank/DDBJ databases">
        <authorList>
            <consortium name="DOE Joint Genome Institute"/>
            <person name="Ahrendt S."/>
            <person name="Riley R."/>
            <person name="Andreopoulos W."/>
            <person name="Labutti K."/>
            <person name="Pangilinan J."/>
            <person name="Ruiz-Duenas F.J."/>
            <person name="Barrasa J.M."/>
            <person name="Sanchez-Garcia M."/>
            <person name="Camarero S."/>
            <person name="Miyauchi S."/>
            <person name="Serrano A."/>
            <person name="Linde D."/>
            <person name="Babiker R."/>
            <person name="Drula E."/>
            <person name="Ayuso-Fernandez I."/>
            <person name="Pacheco R."/>
            <person name="Padilla G."/>
            <person name="Ferreira P."/>
            <person name="Barriuso J."/>
            <person name="Kellner H."/>
            <person name="Castanera R."/>
            <person name="Alfaro M."/>
            <person name="Ramirez L."/>
            <person name="Pisabarro A.G."/>
            <person name="Kuo A."/>
            <person name="Tritt A."/>
            <person name="Lipzen A."/>
            <person name="He G."/>
            <person name="Yan M."/>
            <person name="Ng V."/>
            <person name="Cullen D."/>
            <person name="Martin F."/>
            <person name="Rosso M.-N."/>
            <person name="Henrissat B."/>
            <person name="Hibbett D."/>
            <person name="Martinez A.T."/>
            <person name="Grigoriev I.V."/>
        </authorList>
    </citation>
    <scope>NUCLEOTIDE SEQUENCE</scope>
    <source>
        <strain evidence="7">CIRM-BRFM 674</strain>
    </source>
</reference>
<keyword evidence="8" id="KW-1185">Reference proteome</keyword>
<proteinExistence type="predicted"/>
<dbReference type="SMART" id="SM00355">
    <property type="entry name" value="ZnF_C2H2"/>
    <property type="match status" value="6"/>
</dbReference>
<keyword evidence="1" id="KW-0479">Metal-binding</keyword>